<protein>
    <submittedName>
        <fullName evidence="2">Transposase</fullName>
    </submittedName>
</protein>
<name>A0A183BSP3_GLOPA</name>
<accession>A0A183BSP3</accession>
<evidence type="ECO:0000313" key="1">
    <source>
        <dbReference type="Proteomes" id="UP000050741"/>
    </source>
</evidence>
<evidence type="ECO:0000313" key="2">
    <source>
        <dbReference type="WBParaSite" id="GPLIN_000362900"/>
    </source>
</evidence>
<organism evidence="1 2">
    <name type="scientific">Globodera pallida</name>
    <name type="common">Potato cyst nematode worm</name>
    <name type="synonym">Heterodera pallida</name>
    <dbReference type="NCBI Taxonomy" id="36090"/>
    <lineage>
        <taxon>Eukaryota</taxon>
        <taxon>Metazoa</taxon>
        <taxon>Ecdysozoa</taxon>
        <taxon>Nematoda</taxon>
        <taxon>Chromadorea</taxon>
        <taxon>Rhabditida</taxon>
        <taxon>Tylenchina</taxon>
        <taxon>Tylenchomorpha</taxon>
        <taxon>Tylenchoidea</taxon>
        <taxon>Heteroderidae</taxon>
        <taxon>Heteroderinae</taxon>
        <taxon>Globodera</taxon>
    </lineage>
</organism>
<proteinExistence type="predicted"/>
<sequence length="100" mass="11469">MFVKFLKKQQVEAGDRVLIRNYERHSRHSGELFSASYTPKRLYLNQVKKCFEMLGPTCTFPELPADKKEALDAVVKPHGEYSLTRSLDVKAKSASPEQPR</sequence>
<dbReference type="Proteomes" id="UP000050741">
    <property type="component" value="Unassembled WGS sequence"/>
</dbReference>
<reference evidence="1" key="2">
    <citation type="submission" date="2014-05" db="EMBL/GenBank/DDBJ databases">
        <title>The genome and life-stage specific transcriptomes of Globodera pallida elucidate key aspects of plant parasitism by a cyst nematode.</title>
        <authorList>
            <person name="Cotton J.A."/>
            <person name="Lilley C.J."/>
            <person name="Jones L.M."/>
            <person name="Kikuchi T."/>
            <person name="Reid A.J."/>
            <person name="Thorpe P."/>
            <person name="Tsai I.J."/>
            <person name="Beasley H."/>
            <person name="Blok V."/>
            <person name="Cock P.J.A."/>
            <person name="Van den Akker S.E."/>
            <person name="Holroyd N."/>
            <person name="Hunt M."/>
            <person name="Mantelin S."/>
            <person name="Naghra H."/>
            <person name="Pain A."/>
            <person name="Palomares-Rius J.E."/>
            <person name="Zarowiecki M."/>
            <person name="Berriman M."/>
            <person name="Jones J.T."/>
            <person name="Urwin P.E."/>
        </authorList>
    </citation>
    <scope>NUCLEOTIDE SEQUENCE [LARGE SCALE GENOMIC DNA]</scope>
    <source>
        <strain evidence="1">Lindley</strain>
    </source>
</reference>
<keyword evidence="1" id="KW-1185">Reference proteome</keyword>
<reference evidence="1" key="1">
    <citation type="submission" date="2013-12" db="EMBL/GenBank/DDBJ databases">
        <authorList>
            <person name="Aslett M."/>
        </authorList>
    </citation>
    <scope>NUCLEOTIDE SEQUENCE [LARGE SCALE GENOMIC DNA]</scope>
    <source>
        <strain evidence="1">Lindley</strain>
    </source>
</reference>
<dbReference type="AlphaFoldDB" id="A0A183BSP3"/>
<reference evidence="2" key="3">
    <citation type="submission" date="2016-06" db="UniProtKB">
        <authorList>
            <consortium name="WormBaseParasite"/>
        </authorList>
    </citation>
    <scope>IDENTIFICATION</scope>
</reference>
<dbReference type="WBParaSite" id="GPLIN_000362900">
    <property type="protein sequence ID" value="GPLIN_000362900"/>
    <property type="gene ID" value="GPLIN_000362900"/>
</dbReference>